<feature type="compositionally biased region" description="Low complexity" evidence="1">
    <location>
        <begin position="151"/>
        <end position="161"/>
    </location>
</feature>
<accession>A0A8H6U559</accession>
<protein>
    <submittedName>
        <fullName evidence="2">Uncharacterized protein</fullName>
    </submittedName>
</protein>
<feature type="compositionally biased region" description="Polar residues" evidence="1">
    <location>
        <begin position="695"/>
        <end position="704"/>
    </location>
</feature>
<keyword evidence="3" id="KW-1185">Reference proteome</keyword>
<feature type="compositionally biased region" description="Polar residues" evidence="1">
    <location>
        <begin position="186"/>
        <end position="204"/>
    </location>
</feature>
<feature type="compositionally biased region" description="Polar residues" evidence="1">
    <location>
        <begin position="1603"/>
        <end position="1617"/>
    </location>
</feature>
<feature type="compositionally biased region" description="Low complexity" evidence="1">
    <location>
        <begin position="1419"/>
        <end position="1434"/>
    </location>
</feature>
<dbReference type="Proteomes" id="UP000654918">
    <property type="component" value="Unassembled WGS sequence"/>
</dbReference>
<feature type="compositionally biased region" description="Low complexity" evidence="1">
    <location>
        <begin position="2242"/>
        <end position="2259"/>
    </location>
</feature>
<feature type="compositionally biased region" description="Polar residues" evidence="1">
    <location>
        <begin position="2188"/>
        <end position="2210"/>
    </location>
</feature>
<organism evidence="2 3">
    <name type="scientific">Colletotrichum plurivorum</name>
    <dbReference type="NCBI Taxonomy" id="2175906"/>
    <lineage>
        <taxon>Eukaryota</taxon>
        <taxon>Fungi</taxon>
        <taxon>Dikarya</taxon>
        <taxon>Ascomycota</taxon>
        <taxon>Pezizomycotina</taxon>
        <taxon>Sordariomycetes</taxon>
        <taxon>Hypocreomycetidae</taxon>
        <taxon>Glomerellales</taxon>
        <taxon>Glomerellaceae</taxon>
        <taxon>Colletotrichum</taxon>
        <taxon>Colletotrichum orchidearum species complex</taxon>
    </lineage>
</organism>
<evidence type="ECO:0000256" key="1">
    <source>
        <dbReference type="SAM" id="MobiDB-lite"/>
    </source>
</evidence>
<reference evidence="2" key="1">
    <citation type="journal article" date="2020" name="Phytopathology">
        <title>Genome Sequence Resources of Colletotrichum truncatum, C. plurivorum, C. musicola, and C. sojae: Four Species Pathogenic to Soybean (Glycine max).</title>
        <authorList>
            <person name="Rogerio F."/>
            <person name="Boufleur T.R."/>
            <person name="Ciampi-Guillardi M."/>
            <person name="Sukno S.A."/>
            <person name="Thon M.R."/>
            <person name="Massola Junior N.S."/>
            <person name="Baroncelli R."/>
        </authorList>
    </citation>
    <scope>NUCLEOTIDE SEQUENCE</scope>
    <source>
        <strain evidence="2">LFN00145</strain>
    </source>
</reference>
<feature type="compositionally biased region" description="Polar residues" evidence="1">
    <location>
        <begin position="228"/>
        <end position="237"/>
    </location>
</feature>
<feature type="region of interest" description="Disordered" evidence="1">
    <location>
        <begin position="1092"/>
        <end position="1125"/>
    </location>
</feature>
<feature type="compositionally biased region" description="Polar residues" evidence="1">
    <location>
        <begin position="162"/>
        <end position="176"/>
    </location>
</feature>
<feature type="compositionally biased region" description="Polar residues" evidence="1">
    <location>
        <begin position="895"/>
        <end position="906"/>
    </location>
</feature>
<feature type="compositionally biased region" description="Polar residues" evidence="1">
    <location>
        <begin position="2267"/>
        <end position="2285"/>
    </location>
</feature>
<feature type="compositionally biased region" description="Polar residues" evidence="1">
    <location>
        <begin position="294"/>
        <end position="312"/>
    </location>
</feature>
<feature type="compositionally biased region" description="Low complexity" evidence="1">
    <location>
        <begin position="1998"/>
        <end position="2009"/>
    </location>
</feature>
<comment type="caution">
    <text evidence="2">The sequence shown here is derived from an EMBL/GenBank/DDBJ whole genome shotgun (WGS) entry which is preliminary data.</text>
</comment>
<feature type="region of interest" description="Disordered" evidence="1">
    <location>
        <begin position="2180"/>
        <end position="2316"/>
    </location>
</feature>
<sequence>MDGISITAAASSIWLEYWSTAFVLESDIGSYEHQGILLVIIDDDPCDRRYLVSELLESLATPKRISGRDMKESPDTPTSASYKTNVKRTKTKKWVEAKAQNYDGDDWGNDFDEPDEPVPVPPLRPSPGFRQPSPSQATTANLPSNQPPTPRSASASTSRPSQLSDNEQGPSMSSRATAGLPPLQIHVQSQSEPLTTLQPGSIDNQRFIGPESSSIDNTSEKGAYAQPVSPQSVTVSQPPALHTGCEDYPQGTSSQDDSRLTSPASVQPLAQPQATRFPPRKSSMGQNDADRLGNSRSSSANAQPNSRSSSSHPPWVEQRSASPSAARSPPTPSNGTPSPFVRPSDIYRRYGDEKDNDRRSIESGAPGLDSGGGPLTERSVSPAKASTPSVESSGKVRQDGFAEEATPGQGNQRAPLEPVAERRSEYGFDGLLAQPLGRFGTNVQGGSQPAGLAELHESQSQLHSTQEAEQQRRYSSSPRLPDLARMSLFGDDFFSNPGKFASDAPPMPALKQQISSEGSNLPPADAKSALPTLSSASHRMESPQVSDQAVNRSVPAPQTSSASESANPAEPRLASSPLRPSIPGGWVTETRSAGDEQTPAFEKKSAGADSGEVSPISDNEDDEPRDHSSTRVKEGASVPGSIPETTDHAALAQQHADKDDGKAGTDIKPLALLNSRPSDGSPAEFVAPEKLQRELTMSTITSPSPVKESDKLREEIMRSLSPVRPTSDPNAFSKTSSNSRLTPTQGGEDTGPRESTYLHGVYDDYWAAGDDKPDLPSMPPQHTEQHIAPAAGKDVSDVPPLSPRKETAATPPVLGRRFSWEADSGQAVPGPAESPQDSLSGLKLHAIAASAVSPSVQTHDNLDAKTMPSEIARDAEQSLPSATDGTHAGVPSESGGMSHQVSQVSSVPRDRPGSEVIEPPSPVSVATDKNIASTSPPRRLSLAEEKSMVGVSSNPVSPSPPPGNHPALAQSSGAVSPPASSPTQSPALSSQQQQQPSAPFKVANFREIMELPSATERINKYNETRAQFAAMDSGLNNWLVTLKSQHPEHANATASFAANAQNIGQPQSSPAASQPTSQQPYYQQYLNASSSNVNVVPSGRPPAASTPMGSSHSPSSDFKHSSGQVGAKGKGLLLAAGKAGKGLLSKGKNKLRGTGDKSDSSPPPAQSQSKARAERRTSWGIGLGTRSPSQADSHARSHSASFSGPLQGPAPISQTIPEHPATPTPPPQLPPFDSLTRDKHTSAWTPPRPQTPKHPAGPLPDSESEPVSPVSETQSTSAPNGNDKADENLNGGGSELHVPRPFSKTEQSWDPFTGTSLVEDNVSDIGKSRNLSPQTHHTSHAGPAANGSVGLAAQNDSADDDWVVVSPHSPPSGQTNVVSPESPVQTRAFRPTDPGRNAFLVEDGSTDGQPQAQRHVELAARQQLPSQQQPQQAPHVSPTRQSSFVGLPPIRRSSTFGVNLTRRAKKRFSLDEDEDGEGNVLVSSPVVENTANRLQQADAARLTHDQRENHQPTQSVQPARIETGLSAVRKDSNLSHQMISATSTQAATLATESTGVDWRVDDEKRPLDARTAFRPGGPPPPIDTQFAVKNEGRGGQPFGPAMRSQQGMTSPTFTGNPIQHLPPQGPWKLEESHLSEPLAASRHRQSGGSASPYQPSFGFDKETGLPSPAAPRPETQLPPRQKFSEVPPSSAQRYPGLFTAPPQGYPNPGSPTGPRNSYDLGHQANIPSLHRTQTGGSEVSSMGPSGEDDFVRNKRSSGFLKEIGGRLSRSSSREMQNPKMETEPPEHPATSNWRSDGVSEASVATGDVQDHQKRRSSFFLNLRGSRISESGQPQYRDSDVATPSPKTSPNIGIPPEAQQPARSADRKRSFLGPDTSNDSPTAVPNLSRSSTSTAGIEQSGTAKGPPKKRFSGFAGKMFNRTSSQQDLQPPPKPTTSHSVASSLHSHHSGAPGGQLDMLAPLPSQGRERSNTTGSGHYSLHSGNKYLQAAGEEERGRRSSAGGFLSGLFGHRSAHKTQDAQEPIQPGAHHPQFRMQQQPVHQNLPSNLGLSPHMGQSYIKSATQSSDCSRKPENPAIAHVVQPQIPALQLQQGQLEMPPLPASQPSQPSEPCSSTQVNEVQATPVVSSIRDMGNVNQESTATGPEAREVGNAHPLSELRPSLTSLPEQEPGSSVIKQVRDQMPPALSHQVGQSHEQAQSRNHQPAQVTVSQRLPLKPGQAHLPGPQTPPLAQPSSESNAHNLGTQTSSGGRSSGQSTPRQDFSGARALSSNDMARQSDASRLSYTSAPPRALPQGPARSVETENLQPPQHVPRPVPGFTFEASQQEISTSAHGNHDMRRKELRHLVLWFIVDLILHRVPSPPINSEGSLPPRSDHTDNYRVISTRSKKITGRTCFQ</sequence>
<feature type="compositionally biased region" description="Polar residues" evidence="1">
    <location>
        <begin position="458"/>
        <end position="478"/>
    </location>
</feature>
<feature type="compositionally biased region" description="Basic and acidic residues" evidence="1">
    <location>
        <begin position="624"/>
        <end position="634"/>
    </location>
</feature>
<feature type="compositionally biased region" description="Polar residues" evidence="1">
    <location>
        <begin position="2033"/>
        <end position="2048"/>
    </location>
</feature>
<feature type="compositionally biased region" description="Polar residues" evidence="1">
    <location>
        <begin position="75"/>
        <end position="84"/>
    </location>
</feature>
<feature type="compositionally biased region" description="Polar residues" evidence="1">
    <location>
        <begin position="1371"/>
        <end position="1385"/>
    </location>
</feature>
<feature type="compositionally biased region" description="Polar residues" evidence="1">
    <location>
        <begin position="1874"/>
        <end position="1901"/>
    </location>
</feature>
<feature type="compositionally biased region" description="Polar residues" evidence="1">
    <location>
        <begin position="531"/>
        <end position="559"/>
    </location>
</feature>
<feature type="compositionally biased region" description="Polar residues" evidence="1">
    <location>
        <begin position="250"/>
        <end position="274"/>
    </location>
</feature>
<feature type="region of interest" description="Disordered" evidence="1">
    <location>
        <begin position="768"/>
        <end position="838"/>
    </location>
</feature>
<feature type="compositionally biased region" description="Low complexity" evidence="1">
    <location>
        <begin position="1105"/>
        <end position="1116"/>
    </location>
</feature>
<feature type="compositionally biased region" description="Polar residues" evidence="1">
    <location>
        <begin position="1186"/>
        <end position="1204"/>
    </location>
</feature>
<evidence type="ECO:0000313" key="3">
    <source>
        <dbReference type="Proteomes" id="UP000654918"/>
    </source>
</evidence>
<feature type="region of interest" description="Disordered" evidence="1">
    <location>
        <begin position="66"/>
        <end position="756"/>
    </location>
</feature>
<feature type="compositionally biased region" description="Pro residues" evidence="1">
    <location>
        <begin position="1220"/>
        <end position="1230"/>
    </location>
</feature>
<feature type="compositionally biased region" description="Polar residues" evidence="1">
    <location>
        <begin position="2231"/>
        <end position="2241"/>
    </location>
</feature>
<feature type="compositionally biased region" description="Polar residues" evidence="1">
    <location>
        <begin position="2116"/>
        <end position="2125"/>
    </location>
</feature>
<feature type="compositionally biased region" description="Low complexity" evidence="1">
    <location>
        <begin position="2102"/>
        <end position="2115"/>
    </location>
</feature>
<feature type="compositionally biased region" description="Acidic residues" evidence="1">
    <location>
        <begin position="103"/>
        <end position="116"/>
    </location>
</feature>
<feature type="compositionally biased region" description="Low complexity" evidence="1">
    <location>
        <begin position="969"/>
        <end position="999"/>
    </location>
</feature>
<feature type="compositionally biased region" description="Polar residues" evidence="1">
    <location>
        <begin position="132"/>
        <end position="144"/>
    </location>
</feature>
<feature type="compositionally biased region" description="Basic and acidic residues" evidence="1">
    <location>
        <begin position="345"/>
        <end position="361"/>
    </location>
</feature>
<name>A0A8H6U559_9PEZI</name>
<dbReference type="EMBL" id="WIGO01000006">
    <property type="protein sequence ID" value="KAF6840701.1"/>
    <property type="molecule type" value="Genomic_DNA"/>
</dbReference>
<feature type="compositionally biased region" description="Low complexity" evidence="1">
    <location>
        <begin position="560"/>
        <end position="571"/>
    </location>
</feature>
<feature type="compositionally biased region" description="Basic and acidic residues" evidence="1">
    <location>
        <begin position="655"/>
        <end position="665"/>
    </location>
</feature>
<feature type="region of interest" description="Disordered" evidence="1">
    <location>
        <begin position="852"/>
        <end position="1000"/>
    </location>
</feature>
<feature type="compositionally biased region" description="Pro residues" evidence="1">
    <location>
        <begin position="1246"/>
        <end position="1258"/>
    </location>
</feature>
<gene>
    <name evidence="2" type="ORF">CPLU01_01072</name>
</gene>
<feature type="compositionally biased region" description="Low complexity" evidence="1">
    <location>
        <begin position="319"/>
        <end position="339"/>
    </location>
</feature>
<feature type="region of interest" description="Disordered" evidence="1">
    <location>
        <begin position="1569"/>
        <end position="2053"/>
    </location>
</feature>
<feature type="compositionally biased region" description="Polar residues" evidence="1">
    <location>
        <begin position="1304"/>
        <end position="1318"/>
    </location>
</feature>
<evidence type="ECO:0000313" key="2">
    <source>
        <dbReference type="EMBL" id="KAF6840701.1"/>
    </source>
</evidence>
<feature type="compositionally biased region" description="Polar residues" evidence="1">
    <location>
        <begin position="1730"/>
        <end position="1743"/>
    </location>
</feature>
<proteinExistence type="predicted"/>
<feature type="compositionally biased region" description="Basic and acidic residues" evidence="1">
    <location>
        <begin position="707"/>
        <end position="717"/>
    </location>
</feature>
<feature type="compositionally biased region" description="Polar residues" evidence="1">
    <location>
        <begin position="727"/>
        <end position="747"/>
    </location>
</feature>
<feature type="region of interest" description="Disordered" evidence="1">
    <location>
        <begin position="1143"/>
        <end position="1461"/>
    </location>
</feature>
<feature type="region of interest" description="Disordered" evidence="1">
    <location>
        <begin position="2096"/>
        <end position="2150"/>
    </location>
</feature>